<dbReference type="EMBL" id="CP063849">
    <property type="protein sequence ID" value="QOY89831.1"/>
    <property type="molecule type" value="Genomic_DNA"/>
</dbReference>
<dbReference type="AlphaFoldDB" id="A0A7S7NU95"/>
<dbReference type="RefSeq" id="WP_194451494.1">
    <property type="nucleotide sequence ID" value="NZ_CP063849.1"/>
</dbReference>
<gene>
    <name evidence="1" type="ORF">IRI77_07725</name>
</gene>
<sequence>MAIATASGRTTDTAEEILLPGISTLDAQGQVTQAKYRAVETQFVVSAVLKGDRSLQKFALHHARWPQAQPVANGPVLVFFDPQDPRRCGSDLLFLVREPDGRYAPTDGQTDPALGVITRLPIDDTAARLRQPTH</sequence>
<accession>A0A7S7NU95</accession>
<evidence type="ECO:0000313" key="1">
    <source>
        <dbReference type="EMBL" id="QOY89831.1"/>
    </source>
</evidence>
<evidence type="ECO:0000313" key="2">
    <source>
        <dbReference type="Proteomes" id="UP000593892"/>
    </source>
</evidence>
<name>A0A7S7NU95_PALFE</name>
<keyword evidence="2" id="KW-1185">Reference proteome</keyword>
<dbReference type="KEGG" id="pfer:IRI77_07725"/>
<organism evidence="1 2">
    <name type="scientific">Paludibaculum fermentans</name>
    <dbReference type="NCBI Taxonomy" id="1473598"/>
    <lineage>
        <taxon>Bacteria</taxon>
        <taxon>Pseudomonadati</taxon>
        <taxon>Acidobacteriota</taxon>
        <taxon>Terriglobia</taxon>
        <taxon>Bryobacterales</taxon>
        <taxon>Bryobacteraceae</taxon>
        <taxon>Paludibaculum</taxon>
    </lineage>
</organism>
<protein>
    <submittedName>
        <fullName evidence="1">Uncharacterized protein</fullName>
    </submittedName>
</protein>
<dbReference type="Proteomes" id="UP000593892">
    <property type="component" value="Chromosome"/>
</dbReference>
<proteinExistence type="predicted"/>
<reference evidence="1 2" key="1">
    <citation type="submission" date="2020-10" db="EMBL/GenBank/DDBJ databases">
        <title>Complete genome sequence of Paludibaculum fermentans P105T, a facultatively anaerobic acidobacterium capable of dissimilatory Fe(III) reduction.</title>
        <authorList>
            <person name="Dedysh S.N."/>
            <person name="Beletsky A.V."/>
            <person name="Kulichevskaya I.S."/>
            <person name="Mardanov A.V."/>
            <person name="Ravin N.V."/>
        </authorList>
    </citation>
    <scope>NUCLEOTIDE SEQUENCE [LARGE SCALE GENOMIC DNA]</scope>
    <source>
        <strain evidence="1 2">P105</strain>
    </source>
</reference>